<comment type="caution">
    <text evidence="2">The sequence shown here is derived from an EMBL/GenBank/DDBJ whole genome shotgun (WGS) entry which is preliminary data.</text>
</comment>
<proteinExistence type="predicted"/>
<feature type="compositionally biased region" description="Polar residues" evidence="1">
    <location>
        <begin position="122"/>
        <end position="133"/>
    </location>
</feature>
<feature type="region of interest" description="Disordered" evidence="1">
    <location>
        <begin position="229"/>
        <end position="326"/>
    </location>
</feature>
<feature type="compositionally biased region" description="Pro residues" evidence="1">
    <location>
        <begin position="373"/>
        <end position="389"/>
    </location>
</feature>
<reference evidence="2" key="1">
    <citation type="submission" date="2016-04" db="EMBL/GenBank/DDBJ databases">
        <authorList>
            <person name="Nguyen H.D."/>
            <person name="Samba Siva P."/>
            <person name="Cullis J."/>
            <person name="Levesque C.A."/>
            <person name="Hambleton S."/>
        </authorList>
    </citation>
    <scope>NUCLEOTIDE SEQUENCE</scope>
    <source>
        <strain evidence="2">DAOMC 236416</strain>
    </source>
</reference>
<evidence type="ECO:0000313" key="2">
    <source>
        <dbReference type="EMBL" id="KAE8250648.1"/>
    </source>
</evidence>
<feature type="compositionally biased region" description="Polar residues" evidence="1">
    <location>
        <begin position="477"/>
        <end position="525"/>
    </location>
</feature>
<dbReference type="Proteomes" id="UP000077521">
    <property type="component" value="Unassembled WGS sequence"/>
</dbReference>
<feature type="compositionally biased region" description="Pro residues" evidence="1">
    <location>
        <begin position="255"/>
        <end position="285"/>
    </location>
</feature>
<feature type="region of interest" description="Disordered" evidence="1">
    <location>
        <begin position="340"/>
        <end position="441"/>
    </location>
</feature>
<name>A0A177T855_9BASI</name>
<keyword evidence="3" id="KW-1185">Reference proteome</keyword>
<sequence length="652" mass="68364">MDTAPVRQALLTVCSLGKPHSPFPGDIKEYYKSIRVILAHYAVIPNIRAVLHDETCGNRTLDDAVTFILSIGCPKSKNKATKTLYEAAVDVVLEAELFVRKPVSSPGLQFDTDAELSDCTDDVQSTASPSDISTPAVPRPPAAPVPINPIPTMSDLDVPSNVLSGNTFDMFSAFPTEDNHDNRQLRFFSEQFLQDVDFDTPMGPSFTTEVQPTHTPPAFVSSAGNALDSAMVSGPTMHTGPHTHPAPAPSSTHPAPAPPAPAPAPAPVPEPPAPEPPASAPPAPAPITARIPSAGNEVDTVMVSGPTTHTGPPTHSAPAPAPVSSAGNAVDTAMISGSTTHLTRSASAPLGPAPAPISPAGNAVETAVVPSPTTHPGPPPHPSPTPPAPTAVSSAGNAGDTPMGPGSATHPGSPTHPAPASVSNSKAVHTVKNNDKKGKAPVFDFDGAPGTFQDCTPEQLLQFAEILRNASFQAVSKGQGSLSGSSTGPTVALPSTSQVAASTSLQRQTARSPWTSSFQQPTLTSIPPPVTEGRPNHKVLVRLLTLYPDGVGVRRLLHMLRNMAEREEDEDLADTERDYVAEFETGRACNERIIRDASQYVYFGIRRVPSERSGEYDQIYLVKPETPYYAAIQKPVLWSAATGLMTPIQQAP</sequence>
<feature type="region of interest" description="Disordered" evidence="1">
    <location>
        <begin position="477"/>
        <end position="534"/>
    </location>
</feature>
<accession>A0A177T855</accession>
<organism evidence="2 3">
    <name type="scientific">Tilletia indica</name>
    <dbReference type="NCBI Taxonomy" id="43049"/>
    <lineage>
        <taxon>Eukaryota</taxon>
        <taxon>Fungi</taxon>
        <taxon>Dikarya</taxon>
        <taxon>Basidiomycota</taxon>
        <taxon>Ustilaginomycotina</taxon>
        <taxon>Exobasidiomycetes</taxon>
        <taxon>Tilletiales</taxon>
        <taxon>Tilletiaceae</taxon>
        <taxon>Tilletia</taxon>
    </lineage>
</organism>
<evidence type="ECO:0000313" key="3">
    <source>
        <dbReference type="Proteomes" id="UP000077521"/>
    </source>
</evidence>
<reference evidence="2" key="2">
    <citation type="journal article" date="2019" name="IMA Fungus">
        <title>Genome sequencing and comparison of five Tilletia species to identify candidate genes for the detection of regulated species infecting wheat.</title>
        <authorList>
            <person name="Nguyen H.D.T."/>
            <person name="Sultana T."/>
            <person name="Kesanakurti P."/>
            <person name="Hambleton S."/>
        </authorList>
    </citation>
    <scope>NUCLEOTIDE SEQUENCE</scope>
    <source>
        <strain evidence="2">DAOMC 236416</strain>
    </source>
</reference>
<feature type="region of interest" description="Disordered" evidence="1">
    <location>
        <begin position="120"/>
        <end position="140"/>
    </location>
</feature>
<evidence type="ECO:0000256" key="1">
    <source>
        <dbReference type="SAM" id="MobiDB-lite"/>
    </source>
</evidence>
<dbReference type="EMBL" id="LWDF02000302">
    <property type="protein sequence ID" value="KAE8250648.1"/>
    <property type="molecule type" value="Genomic_DNA"/>
</dbReference>
<protein>
    <submittedName>
        <fullName evidence="2">Uncharacterized protein</fullName>
    </submittedName>
</protein>
<feature type="compositionally biased region" description="Low complexity" evidence="1">
    <location>
        <begin position="242"/>
        <end position="254"/>
    </location>
</feature>
<gene>
    <name evidence="2" type="ORF">A4X13_0g4528</name>
</gene>
<feature type="region of interest" description="Disordered" evidence="1">
    <location>
        <begin position="203"/>
        <end position="222"/>
    </location>
</feature>
<feature type="compositionally biased region" description="Low complexity" evidence="1">
    <location>
        <begin position="303"/>
        <end position="326"/>
    </location>
</feature>
<dbReference type="AlphaFoldDB" id="A0A177T855"/>